<keyword evidence="1" id="KW-1133">Transmembrane helix</keyword>
<feature type="transmembrane region" description="Helical" evidence="1">
    <location>
        <begin position="80"/>
        <end position="98"/>
    </location>
</feature>
<organism evidence="3 4">
    <name type="scientific">Brochothrix thermosphacta</name>
    <name type="common">Microbacterium thermosphactum</name>
    <dbReference type="NCBI Taxonomy" id="2756"/>
    <lineage>
        <taxon>Bacteria</taxon>
        <taxon>Bacillati</taxon>
        <taxon>Bacillota</taxon>
        <taxon>Bacilli</taxon>
        <taxon>Bacillales</taxon>
        <taxon>Listeriaceae</taxon>
        <taxon>Brochothrix</taxon>
    </lineage>
</organism>
<feature type="transmembrane region" description="Helical" evidence="1">
    <location>
        <begin position="33"/>
        <end position="49"/>
    </location>
</feature>
<sequence length="421" mass="48945">MTYEEATILVTMHYILTLFFIGKRYFFSFKHTVFLIICLLINMSLIVLLHNKYLIIFFLLIYLIEWIVSSRYLNNKLLPLLFLFLKYSLSITTFYITFDFQKITKLGNVIPPIQLFFIQACTISVLIFITIRISEKYNLFKKLYLSKKSYGKTSFFLFLLLIVMLISNSLITNSNYFTLILFIVLAVIVVLIIVVLTLLVVSKTNKLNTDNFILKRTLESQQELYDFSREFQHDLKSLLIGIDSYLSENNIEEARLLLHKIGKEGQNTINQQYISQLSAINNLPIKASFYQFAATCEEKKIPFRLNITTDFKDLSVEIIDFSRCLSIMLNNALEAKLPGKENFFIHIDILKTEDSTNIIIKNPIGENFELLSIFQKGYSTKTQHKGIGLSNLRKIVNKNKKLKLQYSLDINILIAELIILD</sequence>
<keyword evidence="4" id="KW-1185">Reference proteome</keyword>
<dbReference type="PANTHER" id="PTHR40448">
    <property type="entry name" value="TWO-COMPONENT SENSOR HISTIDINE KINASE"/>
    <property type="match status" value="1"/>
</dbReference>
<dbReference type="Proteomes" id="UP000243591">
    <property type="component" value="Chromosome"/>
</dbReference>
<evidence type="ECO:0000313" key="4">
    <source>
        <dbReference type="Proteomes" id="UP000243591"/>
    </source>
</evidence>
<feature type="transmembrane region" description="Helical" evidence="1">
    <location>
        <begin position="113"/>
        <end position="133"/>
    </location>
</feature>
<accession>A0A1D2LXI3</accession>
<evidence type="ECO:0000256" key="1">
    <source>
        <dbReference type="SAM" id="Phobius"/>
    </source>
</evidence>
<feature type="domain" description="Sensor histidine kinase NatK-like C-terminal" evidence="2">
    <location>
        <begin position="317"/>
        <end position="407"/>
    </location>
</feature>
<keyword evidence="1" id="KW-0472">Membrane</keyword>
<reference evidence="3 4" key="1">
    <citation type="submission" date="2017-09" db="EMBL/GenBank/DDBJ databases">
        <title>Complete Genome Sequences of Two Strains of the Meat Spoilage Bacterium Brochothrix thermosphacta Isolated from Ground Chicken.</title>
        <authorList>
            <person name="Paoli G.C."/>
            <person name="Wijey C."/>
            <person name="Chen C.-Y."/>
            <person name="Nguyen L."/>
            <person name="Yan X."/>
            <person name="Irwin P.L."/>
        </authorList>
    </citation>
    <scope>NUCLEOTIDE SEQUENCE [LARGE SCALE GENOMIC DNA]</scope>
    <source>
        <strain evidence="3 4">BI</strain>
    </source>
</reference>
<keyword evidence="1" id="KW-0812">Transmembrane</keyword>
<dbReference type="InterPro" id="IPR032834">
    <property type="entry name" value="NatK-like_C"/>
</dbReference>
<dbReference type="InterPro" id="IPR036890">
    <property type="entry name" value="HATPase_C_sf"/>
</dbReference>
<evidence type="ECO:0000313" key="3">
    <source>
        <dbReference type="EMBL" id="ATF26544.1"/>
    </source>
</evidence>
<feature type="transmembrane region" description="Helical" evidence="1">
    <location>
        <begin position="154"/>
        <end position="171"/>
    </location>
</feature>
<gene>
    <name evidence="3" type="ORF">CNY62_09155</name>
</gene>
<dbReference type="SUPFAM" id="SSF55874">
    <property type="entry name" value="ATPase domain of HSP90 chaperone/DNA topoisomerase II/histidine kinase"/>
    <property type="match status" value="1"/>
</dbReference>
<feature type="transmembrane region" description="Helical" evidence="1">
    <location>
        <begin position="177"/>
        <end position="201"/>
    </location>
</feature>
<dbReference type="GO" id="GO:0042802">
    <property type="term" value="F:identical protein binding"/>
    <property type="evidence" value="ECO:0007669"/>
    <property type="project" value="TreeGrafter"/>
</dbReference>
<protein>
    <submittedName>
        <fullName evidence="3">GHKL domain-containing protein</fullName>
    </submittedName>
</protein>
<dbReference type="EMBL" id="CP023483">
    <property type="protein sequence ID" value="ATF26544.1"/>
    <property type="molecule type" value="Genomic_DNA"/>
</dbReference>
<feature type="transmembrane region" description="Helical" evidence="1">
    <location>
        <begin position="55"/>
        <end position="73"/>
    </location>
</feature>
<proteinExistence type="predicted"/>
<dbReference type="OrthoDB" id="2367551at2"/>
<name>A0A1D2LXI3_BROTH</name>
<dbReference type="Gene3D" id="3.30.565.10">
    <property type="entry name" value="Histidine kinase-like ATPase, C-terminal domain"/>
    <property type="match status" value="1"/>
</dbReference>
<dbReference type="AlphaFoldDB" id="A0A1D2LXI3"/>
<evidence type="ECO:0000259" key="2">
    <source>
        <dbReference type="Pfam" id="PF14501"/>
    </source>
</evidence>
<dbReference type="Pfam" id="PF14501">
    <property type="entry name" value="HATPase_c_5"/>
    <property type="match status" value="1"/>
</dbReference>
<dbReference type="PANTHER" id="PTHR40448:SF1">
    <property type="entry name" value="TWO-COMPONENT SENSOR HISTIDINE KINASE"/>
    <property type="match status" value="1"/>
</dbReference>
<dbReference type="KEGG" id="bths:CNY62_09155"/>
<feature type="transmembrane region" description="Helical" evidence="1">
    <location>
        <begin position="6"/>
        <end position="26"/>
    </location>
</feature>
<dbReference type="RefSeq" id="WP_069133563.1">
    <property type="nucleotide sequence ID" value="NZ_CP023483.1"/>
</dbReference>